<keyword evidence="3" id="KW-1185">Reference proteome</keyword>
<dbReference type="PRINTS" id="PR00081">
    <property type="entry name" value="GDHRDH"/>
</dbReference>
<dbReference type="KEGG" id="kpin:30172933"/>
<dbReference type="GO" id="GO:0019748">
    <property type="term" value="P:secondary metabolic process"/>
    <property type="evidence" value="ECO:0007669"/>
    <property type="project" value="TreeGrafter"/>
</dbReference>
<gene>
    <name evidence="2" type="ORF">I206_103865</name>
</gene>
<dbReference type="InterPro" id="IPR051468">
    <property type="entry name" value="Fungal_SecMetab_SDRs"/>
</dbReference>
<name>A0AAJ8MPQ9_9TREE</name>
<dbReference type="EMBL" id="CP144523">
    <property type="protein sequence ID" value="WWC69921.1"/>
    <property type="molecule type" value="Genomic_DNA"/>
</dbReference>
<dbReference type="PANTHER" id="PTHR43544:SF32">
    <property type="entry name" value="CHAIN DEHYDROGENASE, PUTATIVE (AFU_ORTHOLOGUE AFUA_5G01530)-RELATED"/>
    <property type="match status" value="1"/>
</dbReference>
<dbReference type="InterPro" id="IPR002347">
    <property type="entry name" value="SDR_fam"/>
</dbReference>
<reference evidence="2" key="1">
    <citation type="submission" date="2013-07" db="EMBL/GenBank/DDBJ databases">
        <authorList>
            <consortium name="The Broad Institute Genome Sequencing Platform"/>
            <person name="Cuomo C."/>
            <person name="Litvintseva A."/>
            <person name="Chen Y."/>
            <person name="Heitman J."/>
            <person name="Sun S."/>
            <person name="Springer D."/>
            <person name="Dromer F."/>
            <person name="Young S.K."/>
            <person name="Zeng Q."/>
            <person name="Gargeya S."/>
            <person name="Fitzgerald M."/>
            <person name="Abouelleil A."/>
            <person name="Alvarado L."/>
            <person name="Berlin A.M."/>
            <person name="Chapman S.B."/>
            <person name="Dewar J."/>
            <person name="Goldberg J."/>
            <person name="Griggs A."/>
            <person name="Gujja S."/>
            <person name="Hansen M."/>
            <person name="Howarth C."/>
            <person name="Imamovic A."/>
            <person name="Larimer J."/>
            <person name="McCowan C."/>
            <person name="Murphy C."/>
            <person name="Pearson M."/>
            <person name="Priest M."/>
            <person name="Roberts A."/>
            <person name="Saif S."/>
            <person name="Shea T."/>
            <person name="Sykes S."/>
            <person name="Wortman J."/>
            <person name="Nusbaum C."/>
            <person name="Birren B."/>
        </authorList>
    </citation>
    <scope>NUCLEOTIDE SEQUENCE</scope>
    <source>
        <strain evidence="2">CBS 10737</strain>
    </source>
</reference>
<evidence type="ECO:0000313" key="3">
    <source>
        <dbReference type="Proteomes" id="UP000094020"/>
    </source>
</evidence>
<accession>A0AAJ8MPQ9</accession>
<dbReference type="RefSeq" id="XP_019011252.2">
    <property type="nucleotide sequence ID" value="XM_019156294.2"/>
</dbReference>
<comment type="similarity">
    <text evidence="1">Belongs to the short-chain dehydrogenases/reductases (SDR) family.</text>
</comment>
<dbReference type="Pfam" id="PF00106">
    <property type="entry name" value="adh_short"/>
    <property type="match status" value="1"/>
</dbReference>
<dbReference type="AlphaFoldDB" id="A0AAJ8MPQ9"/>
<dbReference type="GeneID" id="30172933"/>
<dbReference type="Gene3D" id="3.40.50.720">
    <property type="entry name" value="NAD(P)-binding Rossmann-like Domain"/>
    <property type="match status" value="1"/>
</dbReference>
<dbReference type="PANTHER" id="PTHR43544">
    <property type="entry name" value="SHORT-CHAIN DEHYDROGENASE/REDUCTASE"/>
    <property type="match status" value="1"/>
</dbReference>
<organism evidence="2 3">
    <name type="scientific">Kwoniella pini CBS 10737</name>
    <dbReference type="NCBI Taxonomy" id="1296096"/>
    <lineage>
        <taxon>Eukaryota</taxon>
        <taxon>Fungi</taxon>
        <taxon>Dikarya</taxon>
        <taxon>Basidiomycota</taxon>
        <taxon>Agaricomycotina</taxon>
        <taxon>Tremellomycetes</taxon>
        <taxon>Tremellales</taxon>
        <taxon>Cryptococcaceae</taxon>
        <taxon>Kwoniella</taxon>
    </lineage>
</organism>
<dbReference type="InterPro" id="IPR036291">
    <property type="entry name" value="NAD(P)-bd_dom_sf"/>
</dbReference>
<protein>
    <recommendedName>
        <fullName evidence="4">Short-chain dehydrogenase</fullName>
    </recommendedName>
</protein>
<reference evidence="2" key="2">
    <citation type="submission" date="2024-02" db="EMBL/GenBank/DDBJ databases">
        <title>Comparative genomics of Cryptococcus and Kwoniella reveals pathogenesis evolution and contrasting modes of karyotype evolution via chromosome fusion or intercentromeric recombination.</title>
        <authorList>
            <person name="Coelho M.A."/>
            <person name="David-Palma M."/>
            <person name="Shea T."/>
            <person name="Bowers K."/>
            <person name="McGinley-Smith S."/>
            <person name="Mohammad A.W."/>
            <person name="Gnirke A."/>
            <person name="Yurkov A.M."/>
            <person name="Nowrousian M."/>
            <person name="Sun S."/>
            <person name="Cuomo C.A."/>
            <person name="Heitman J."/>
        </authorList>
    </citation>
    <scope>NUCLEOTIDE SEQUENCE</scope>
    <source>
        <strain evidence="2">CBS 10737</strain>
    </source>
</reference>
<evidence type="ECO:0000256" key="1">
    <source>
        <dbReference type="ARBA" id="ARBA00006484"/>
    </source>
</evidence>
<dbReference type="SUPFAM" id="SSF51735">
    <property type="entry name" value="NAD(P)-binding Rossmann-fold domains"/>
    <property type="match status" value="1"/>
</dbReference>
<sequence length="271" mass="30014">MSSQKTFVLITGANTGIGYQTVRHLLSSDTSYHVFLGARSEEKAKMASERLMKEYPDTGSSISPIVVDLELDQSISQAFKTVNRLTDRIDVLINNAGIELDTNGPDQGLNPRQIFDKTYTTNVTGPHILTTTFIPLLLKSENPRLLFLTSGTASFELSTNSEFILNKSPIKGWPKPKQRELFSYKSSKVALNMIMRDWYRVLKEDGVKVWTVNPGLVVTSLGGDPEILKKLGAGDPAGSGEFVVSVVEGKRDKDVGKTVQRDWLYGKILPF</sequence>
<evidence type="ECO:0008006" key="4">
    <source>
        <dbReference type="Google" id="ProtNLM"/>
    </source>
</evidence>
<dbReference type="GO" id="GO:0005737">
    <property type="term" value="C:cytoplasm"/>
    <property type="evidence" value="ECO:0007669"/>
    <property type="project" value="TreeGrafter"/>
</dbReference>
<proteinExistence type="inferred from homology"/>
<dbReference type="GO" id="GO:0016491">
    <property type="term" value="F:oxidoreductase activity"/>
    <property type="evidence" value="ECO:0007669"/>
    <property type="project" value="TreeGrafter"/>
</dbReference>
<dbReference type="Proteomes" id="UP000094020">
    <property type="component" value="Chromosome 5"/>
</dbReference>
<evidence type="ECO:0000313" key="2">
    <source>
        <dbReference type="EMBL" id="WWC69921.1"/>
    </source>
</evidence>